<dbReference type="InterPro" id="IPR012902">
    <property type="entry name" value="N_methyl_site"/>
</dbReference>
<dbReference type="Gene3D" id="3.30.700.10">
    <property type="entry name" value="Glycoprotein, Type 4 Pilin"/>
    <property type="match status" value="1"/>
</dbReference>
<keyword evidence="4" id="KW-1185">Reference proteome</keyword>
<keyword evidence="2" id="KW-0472">Membrane</keyword>
<dbReference type="AlphaFoldDB" id="U1L9J3"/>
<dbReference type="Proteomes" id="UP000016462">
    <property type="component" value="Unassembled WGS sequence"/>
</dbReference>
<dbReference type="InterPro" id="IPR000983">
    <property type="entry name" value="Bac_GSPG_pilin"/>
</dbReference>
<dbReference type="InterPro" id="IPR045584">
    <property type="entry name" value="Pilin-like"/>
</dbReference>
<dbReference type="EMBL" id="ASHR01000030">
    <property type="protein sequence ID" value="ERG63668.1"/>
    <property type="molecule type" value="Genomic_DNA"/>
</dbReference>
<dbReference type="Pfam" id="PF07963">
    <property type="entry name" value="N_methyl"/>
    <property type="match status" value="1"/>
</dbReference>
<dbReference type="PRINTS" id="PR00813">
    <property type="entry name" value="BCTERIALGSPG"/>
</dbReference>
<accession>U1L9J3</accession>
<sequence length="152" mass="16415">MQKMLQLLGDRRAMLQEEGKSQRGFTLVELLVVVIIIGILAGIAIPVFLNQRESAWRAEVESDLKNAALAAETYSVQKGGSYDGLTLDKLVEQGFETNVAGTGYLTVVETDSNFTIVAKHPDLGGDTLKYDSNAGGLQEWVEATTPPTTPSN</sequence>
<protein>
    <recommendedName>
        <fullName evidence="5">Prepilin-type N-terminal cleavage/methylation domain-containing protein</fullName>
    </recommendedName>
</protein>
<dbReference type="RefSeq" id="WP_021011122.1">
    <property type="nucleotide sequence ID" value="NZ_ASHR01000030.1"/>
</dbReference>
<keyword evidence="2" id="KW-0812">Transmembrane</keyword>
<feature type="transmembrane region" description="Helical" evidence="2">
    <location>
        <begin position="30"/>
        <end position="49"/>
    </location>
</feature>
<evidence type="ECO:0000256" key="2">
    <source>
        <dbReference type="SAM" id="Phobius"/>
    </source>
</evidence>
<evidence type="ECO:0008006" key="5">
    <source>
        <dbReference type="Google" id="ProtNLM"/>
    </source>
</evidence>
<comment type="caution">
    <text evidence="3">The sequence shown here is derived from an EMBL/GenBank/DDBJ whole genome shotgun (WGS) entry which is preliminary data.</text>
</comment>
<dbReference type="GO" id="GO:0015627">
    <property type="term" value="C:type II protein secretion system complex"/>
    <property type="evidence" value="ECO:0007669"/>
    <property type="project" value="InterPro"/>
</dbReference>
<dbReference type="PANTHER" id="PTHR30093">
    <property type="entry name" value="GENERAL SECRETION PATHWAY PROTEIN G"/>
    <property type="match status" value="1"/>
</dbReference>
<dbReference type="NCBIfam" id="TIGR02532">
    <property type="entry name" value="IV_pilin_GFxxxE"/>
    <property type="match status" value="1"/>
</dbReference>
<organism evidence="3 4">
    <name type="scientific">Agrococcus pavilionensis RW1</name>
    <dbReference type="NCBI Taxonomy" id="1330458"/>
    <lineage>
        <taxon>Bacteria</taxon>
        <taxon>Bacillati</taxon>
        <taxon>Actinomycetota</taxon>
        <taxon>Actinomycetes</taxon>
        <taxon>Micrococcales</taxon>
        <taxon>Microbacteriaceae</taxon>
        <taxon>Agrococcus</taxon>
    </lineage>
</organism>
<dbReference type="GO" id="GO:0015628">
    <property type="term" value="P:protein secretion by the type II secretion system"/>
    <property type="evidence" value="ECO:0007669"/>
    <property type="project" value="InterPro"/>
</dbReference>
<gene>
    <name evidence="3" type="ORF">L332_04265</name>
</gene>
<name>U1L9J3_9MICO</name>
<dbReference type="PROSITE" id="PS00409">
    <property type="entry name" value="PROKAR_NTER_METHYL"/>
    <property type="match status" value="1"/>
</dbReference>
<evidence type="ECO:0000313" key="4">
    <source>
        <dbReference type="Proteomes" id="UP000016462"/>
    </source>
</evidence>
<keyword evidence="1" id="KW-0488">Methylation</keyword>
<keyword evidence="2" id="KW-1133">Transmembrane helix</keyword>
<evidence type="ECO:0000256" key="1">
    <source>
        <dbReference type="ARBA" id="ARBA00022481"/>
    </source>
</evidence>
<dbReference type="SUPFAM" id="SSF54523">
    <property type="entry name" value="Pili subunits"/>
    <property type="match status" value="1"/>
</dbReference>
<reference evidence="3 4" key="1">
    <citation type="journal article" date="2013" name="Genome Announc.">
        <title>First draft genome sequence from a member of the genus agrococcus, isolated from modern microbialites.</title>
        <authorList>
            <person name="White R.A.III."/>
            <person name="Grassa C.J."/>
            <person name="Suttle C.A."/>
        </authorList>
    </citation>
    <scope>NUCLEOTIDE SEQUENCE [LARGE SCALE GENOMIC DNA]</scope>
    <source>
        <strain evidence="3 4">RW1</strain>
    </source>
</reference>
<evidence type="ECO:0000313" key="3">
    <source>
        <dbReference type="EMBL" id="ERG63668.1"/>
    </source>
</evidence>
<proteinExistence type="predicted"/>